<evidence type="ECO:0000256" key="1">
    <source>
        <dbReference type="SAM" id="MobiDB-lite"/>
    </source>
</evidence>
<proteinExistence type="predicted"/>
<dbReference type="AlphaFoldDB" id="A0A0E9RVT3"/>
<sequence>MCIRGESHTESFPKSLSQPGRWRTPVEGGLRQKFLDACRLVASKLDLKCQC</sequence>
<protein>
    <submittedName>
        <fullName evidence="2">Uncharacterized protein</fullName>
    </submittedName>
</protein>
<feature type="region of interest" description="Disordered" evidence="1">
    <location>
        <begin position="1"/>
        <end position="23"/>
    </location>
</feature>
<accession>A0A0E9RVT3</accession>
<dbReference type="EMBL" id="GBXM01075987">
    <property type="protein sequence ID" value="JAH32590.1"/>
    <property type="molecule type" value="Transcribed_RNA"/>
</dbReference>
<evidence type="ECO:0000313" key="2">
    <source>
        <dbReference type="EMBL" id="JAH32590.1"/>
    </source>
</evidence>
<name>A0A0E9RVT3_ANGAN</name>
<organism evidence="2">
    <name type="scientific">Anguilla anguilla</name>
    <name type="common">European freshwater eel</name>
    <name type="synonym">Muraena anguilla</name>
    <dbReference type="NCBI Taxonomy" id="7936"/>
    <lineage>
        <taxon>Eukaryota</taxon>
        <taxon>Metazoa</taxon>
        <taxon>Chordata</taxon>
        <taxon>Craniata</taxon>
        <taxon>Vertebrata</taxon>
        <taxon>Euteleostomi</taxon>
        <taxon>Actinopterygii</taxon>
        <taxon>Neopterygii</taxon>
        <taxon>Teleostei</taxon>
        <taxon>Anguilliformes</taxon>
        <taxon>Anguillidae</taxon>
        <taxon>Anguilla</taxon>
    </lineage>
</organism>
<feature type="compositionally biased region" description="Basic and acidic residues" evidence="1">
    <location>
        <begin position="1"/>
        <end position="11"/>
    </location>
</feature>
<reference evidence="2" key="2">
    <citation type="journal article" date="2015" name="Fish Shellfish Immunol.">
        <title>Early steps in the European eel (Anguilla anguilla)-Vibrio vulnificus interaction in the gills: Role of the RtxA13 toxin.</title>
        <authorList>
            <person name="Callol A."/>
            <person name="Pajuelo D."/>
            <person name="Ebbesson L."/>
            <person name="Teles M."/>
            <person name="MacKenzie S."/>
            <person name="Amaro C."/>
        </authorList>
    </citation>
    <scope>NUCLEOTIDE SEQUENCE</scope>
</reference>
<reference evidence="2" key="1">
    <citation type="submission" date="2014-11" db="EMBL/GenBank/DDBJ databases">
        <authorList>
            <person name="Amaro Gonzalez C."/>
        </authorList>
    </citation>
    <scope>NUCLEOTIDE SEQUENCE</scope>
</reference>